<keyword evidence="6 10" id="KW-0812">Transmembrane</keyword>
<dbReference type="EMBL" id="CP040017">
    <property type="protein sequence ID" value="QCP11422.1"/>
    <property type="molecule type" value="Genomic_DNA"/>
</dbReference>
<accession>A0A4P8HS13</accession>
<dbReference type="RefSeq" id="WP_137314278.1">
    <property type="nucleotide sequence ID" value="NZ_CP040017.1"/>
</dbReference>
<evidence type="ECO:0000256" key="6">
    <source>
        <dbReference type="ARBA" id="ARBA00022692"/>
    </source>
</evidence>
<keyword evidence="11" id="KW-0282">Flagellum</keyword>
<evidence type="ECO:0000313" key="13">
    <source>
        <dbReference type="Proteomes" id="UP000298763"/>
    </source>
</evidence>
<reference evidence="12 13" key="1">
    <citation type="submission" date="2019-05" db="EMBL/GenBank/DDBJ databases">
        <title>Draft Genome Sequences of Six Type Strains of the Genus Massilia.</title>
        <authorList>
            <person name="Miess H."/>
            <person name="Frediansyhah A."/>
            <person name="Gross H."/>
        </authorList>
    </citation>
    <scope>NUCLEOTIDE SEQUENCE [LARGE SCALE GENOMIC DNA]</scope>
    <source>
        <strain evidence="12 13">DSMZ 26121</strain>
    </source>
</reference>
<keyword evidence="7 10" id="KW-0283">Flagellar rotation</keyword>
<evidence type="ECO:0000256" key="8">
    <source>
        <dbReference type="ARBA" id="ARBA00022989"/>
    </source>
</evidence>
<dbReference type="InterPro" id="IPR005503">
    <property type="entry name" value="FliL"/>
</dbReference>
<organism evidence="11 14">
    <name type="scientific">Pseudoduganella umbonata</name>
    <dbReference type="NCBI Taxonomy" id="864828"/>
    <lineage>
        <taxon>Bacteria</taxon>
        <taxon>Pseudomonadati</taxon>
        <taxon>Pseudomonadota</taxon>
        <taxon>Betaproteobacteria</taxon>
        <taxon>Burkholderiales</taxon>
        <taxon>Oxalobacteraceae</taxon>
        <taxon>Telluria group</taxon>
        <taxon>Pseudoduganella</taxon>
    </lineage>
</organism>
<comment type="similarity">
    <text evidence="3 10">Belongs to the FliL family.</text>
</comment>
<keyword evidence="8 10" id="KW-1133">Transmembrane helix</keyword>
<dbReference type="PANTHER" id="PTHR35091:SF2">
    <property type="entry name" value="FLAGELLAR PROTEIN FLIL"/>
    <property type="match status" value="1"/>
</dbReference>
<dbReference type="GO" id="GO:0071978">
    <property type="term" value="P:bacterial-type flagellum-dependent swarming motility"/>
    <property type="evidence" value="ECO:0007669"/>
    <property type="project" value="TreeGrafter"/>
</dbReference>
<proteinExistence type="inferred from homology"/>
<dbReference type="AlphaFoldDB" id="A0A4P8HS13"/>
<comment type="subcellular location">
    <subcellularLocation>
        <location evidence="10">Cell inner membrane</location>
    </subcellularLocation>
    <subcellularLocation>
        <location evidence="2">Cell membrane</location>
        <topology evidence="2">Single-pass membrane protein</topology>
    </subcellularLocation>
</comment>
<dbReference type="GO" id="GO:0009425">
    <property type="term" value="C:bacterial-type flagellum basal body"/>
    <property type="evidence" value="ECO:0007669"/>
    <property type="project" value="InterPro"/>
</dbReference>
<dbReference type="EMBL" id="JACHXS010000016">
    <property type="protein sequence ID" value="MBB3225109.1"/>
    <property type="molecule type" value="Genomic_DNA"/>
</dbReference>
<evidence type="ECO:0000256" key="2">
    <source>
        <dbReference type="ARBA" id="ARBA00004162"/>
    </source>
</evidence>
<protein>
    <recommendedName>
        <fullName evidence="10">Flagellar protein FliL</fullName>
    </recommendedName>
</protein>
<evidence type="ECO:0000256" key="1">
    <source>
        <dbReference type="ARBA" id="ARBA00002254"/>
    </source>
</evidence>
<feature type="transmembrane region" description="Helical" evidence="10">
    <location>
        <begin position="20"/>
        <end position="42"/>
    </location>
</feature>
<dbReference type="Pfam" id="PF03748">
    <property type="entry name" value="FliL"/>
    <property type="match status" value="1"/>
</dbReference>
<evidence type="ECO:0000256" key="5">
    <source>
        <dbReference type="ARBA" id="ARBA00022500"/>
    </source>
</evidence>
<evidence type="ECO:0000256" key="4">
    <source>
        <dbReference type="ARBA" id="ARBA00022475"/>
    </source>
</evidence>
<evidence type="ECO:0000256" key="9">
    <source>
        <dbReference type="ARBA" id="ARBA00023136"/>
    </source>
</evidence>
<dbReference type="Proteomes" id="UP000584325">
    <property type="component" value="Unassembled WGS sequence"/>
</dbReference>
<comment type="function">
    <text evidence="1 10">Controls the rotational direction of flagella during chemotaxis.</text>
</comment>
<dbReference type="Proteomes" id="UP000298763">
    <property type="component" value="Chromosome"/>
</dbReference>
<sequence>MKADPKAEAAPAGGGSKKLVIILIAVLVLVLAGGGAAAFFLLKGGDAAESEHAEETAKPKKKKKKGDEGPPVYVTVEPFTVNLNPEEGEQYLQLAFTLQVPDAEQSDIIKNNMPKVRSRILLLLSSKKASEINTPEGKVQLAKEIQEQVNQPFQEHDYDQEVSEVLFTSFIIQ</sequence>
<evidence type="ECO:0000256" key="3">
    <source>
        <dbReference type="ARBA" id="ARBA00008281"/>
    </source>
</evidence>
<keyword evidence="5 10" id="KW-0145">Chemotaxis</keyword>
<name>A0A4P8HS13_9BURK</name>
<dbReference type="PANTHER" id="PTHR35091">
    <property type="entry name" value="FLAGELLAR PROTEIN FLIL"/>
    <property type="match status" value="1"/>
</dbReference>
<gene>
    <name evidence="12" type="primary">fliL</name>
    <name evidence="12" type="ORF">FCL38_14090</name>
    <name evidence="11" type="ORF">FHS02_005979</name>
</gene>
<dbReference type="GO" id="GO:0006935">
    <property type="term" value="P:chemotaxis"/>
    <property type="evidence" value="ECO:0007669"/>
    <property type="project" value="UniProtKB-KW"/>
</dbReference>
<reference evidence="11 14" key="2">
    <citation type="submission" date="2020-08" db="EMBL/GenBank/DDBJ databases">
        <title>Genomic Encyclopedia of Type Strains, Phase III (KMG-III): the genomes of soil and plant-associated and newly described type strains.</title>
        <authorList>
            <person name="Whitman W."/>
        </authorList>
    </citation>
    <scope>NUCLEOTIDE SEQUENCE [LARGE SCALE GENOMIC DNA]</scope>
    <source>
        <strain evidence="11 14">CECT 7753</strain>
    </source>
</reference>
<dbReference type="GO" id="GO:0005886">
    <property type="term" value="C:plasma membrane"/>
    <property type="evidence" value="ECO:0007669"/>
    <property type="project" value="UniProtKB-SubCell"/>
</dbReference>
<evidence type="ECO:0000313" key="11">
    <source>
        <dbReference type="EMBL" id="MBB3225109.1"/>
    </source>
</evidence>
<keyword evidence="11" id="KW-0966">Cell projection</keyword>
<keyword evidence="9 10" id="KW-0472">Membrane</keyword>
<evidence type="ECO:0000256" key="10">
    <source>
        <dbReference type="RuleBase" id="RU364125"/>
    </source>
</evidence>
<evidence type="ECO:0000256" key="7">
    <source>
        <dbReference type="ARBA" id="ARBA00022779"/>
    </source>
</evidence>
<evidence type="ECO:0000313" key="14">
    <source>
        <dbReference type="Proteomes" id="UP000584325"/>
    </source>
</evidence>
<dbReference type="NCBIfam" id="NF005435">
    <property type="entry name" value="PRK07021.1"/>
    <property type="match status" value="1"/>
</dbReference>
<keyword evidence="13" id="KW-1185">Reference proteome</keyword>
<keyword evidence="4" id="KW-1003">Cell membrane</keyword>
<keyword evidence="11" id="KW-0969">Cilium</keyword>
<dbReference type="OrthoDB" id="5297029at2"/>
<evidence type="ECO:0000313" key="12">
    <source>
        <dbReference type="EMBL" id="QCP11422.1"/>
    </source>
</evidence>
<keyword evidence="10" id="KW-0997">Cell inner membrane</keyword>